<proteinExistence type="predicted"/>
<evidence type="ECO:0000313" key="1">
    <source>
        <dbReference type="EMBL" id="KAK9323338.1"/>
    </source>
</evidence>
<gene>
    <name evidence="1" type="ORF">V1517DRAFT_337863</name>
</gene>
<sequence>MAELKYTSTTVKAAFPRAKRYSTVRSSDRLLLALNRYQPPNRRANGFTLIFLHCTGFQKEMWEEVIKYIFNHNDDIPIREAIAFDWVGHGDSSLLNKGKLGYDLLWSDGSRDLVTLIDELQIPQPVISIGHSMGGGQALAACHLRPRLFTACIAMEPVAYPFALYSRLSSITASFTHLPDIFRNKESAVKFLMSSTWKSFDKAVMDRFIETGFYHPYADERVAFKSSSWQQSALYNARGSLDEIFGLLPYVYEPVLLVIAENGRWNPDEAPQALSRALRNSETVVIPGASHMLVQEIPRTAGSVIVSYLSKTWTAWAEDEQHEKTQSEEEFQRNVEAGFIRNVKMLRVYGEESRKRMQALKFNAAGKNESKSKL</sequence>
<dbReference type="Proteomes" id="UP001489719">
    <property type="component" value="Unassembled WGS sequence"/>
</dbReference>
<dbReference type="EMBL" id="MU970062">
    <property type="protein sequence ID" value="KAK9323338.1"/>
    <property type="molecule type" value="Genomic_DNA"/>
</dbReference>
<keyword evidence="1" id="KW-0378">Hydrolase</keyword>
<organism evidence="1 2">
    <name type="scientific">Lipomyces orientalis</name>
    <dbReference type="NCBI Taxonomy" id="1233043"/>
    <lineage>
        <taxon>Eukaryota</taxon>
        <taxon>Fungi</taxon>
        <taxon>Dikarya</taxon>
        <taxon>Ascomycota</taxon>
        <taxon>Saccharomycotina</taxon>
        <taxon>Lipomycetes</taxon>
        <taxon>Lipomycetales</taxon>
        <taxon>Lipomycetaceae</taxon>
        <taxon>Lipomyces</taxon>
    </lineage>
</organism>
<reference evidence="2" key="1">
    <citation type="journal article" date="2024" name="Front. Bioeng. Biotechnol.">
        <title>Genome-scale model development and genomic sequencing of the oleaginous clade Lipomyces.</title>
        <authorList>
            <person name="Czajka J.J."/>
            <person name="Han Y."/>
            <person name="Kim J."/>
            <person name="Mondo S.J."/>
            <person name="Hofstad B.A."/>
            <person name="Robles A."/>
            <person name="Haridas S."/>
            <person name="Riley R."/>
            <person name="LaButti K."/>
            <person name="Pangilinan J."/>
            <person name="Andreopoulos W."/>
            <person name="Lipzen A."/>
            <person name="Yan J."/>
            <person name="Wang M."/>
            <person name="Ng V."/>
            <person name="Grigoriev I.V."/>
            <person name="Spatafora J.W."/>
            <person name="Magnuson J.K."/>
            <person name="Baker S.E."/>
            <person name="Pomraning K.R."/>
        </authorList>
    </citation>
    <scope>NUCLEOTIDE SEQUENCE [LARGE SCALE GENOMIC DNA]</scope>
    <source>
        <strain evidence="2">CBS 10300</strain>
    </source>
</reference>
<comment type="caution">
    <text evidence="1">The sequence shown here is derived from an EMBL/GenBank/DDBJ whole genome shotgun (WGS) entry which is preliminary data.</text>
</comment>
<protein>
    <submittedName>
        <fullName evidence="1">Alpha/Beta hydrolase protein</fullName>
    </submittedName>
</protein>
<evidence type="ECO:0000313" key="2">
    <source>
        <dbReference type="Proteomes" id="UP001489719"/>
    </source>
</evidence>
<name>A0ACC3TQ64_9ASCO</name>
<accession>A0ACC3TQ64</accession>
<keyword evidence="2" id="KW-1185">Reference proteome</keyword>